<dbReference type="EnsemblPlants" id="KQK17343">
    <property type="protein sequence ID" value="KQK17343"/>
    <property type="gene ID" value="BRADI_1g33846v3"/>
</dbReference>
<gene>
    <name evidence="3" type="ORF">BRADI_1g33846v3</name>
</gene>
<dbReference type="Proteomes" id="UP000008810">
    <property type="component" value="Chromosome 1"/>
</dbReference>
<evidence type="ECO:0000256" key="1">
    <source>
        <dbReference type="SAM" id="MobiDB-lite"/>
    </source>
</evidence>
<reference evidence="4" key="3">
    <citation type="submission" date="2018-08" db="UniProtKB">
        <authorList>
            <consortium name="EnsemblPlants"/>
        </authorList>
    </citation>
    <scope>IDENTIFICATION</scope>
    <source>
        <strain evidence="4">cv. Bd21</strain>
    </source>
</reference>
<dbReference type="Gramene" id="KQK17343">
    <property type="protein sequence ID" value="KQK17343"/>
    <property type="gene ID" value="BRADI_1g33846v3"/>
</dbReference>
<dbReference type="EMBL" id="CM000880">
    <property type="protein sequence ID" value="KQK17343.1"/>
    <property type="molecule type" value="Genomic_DNA"/>
</dbReference>
<evidence type="ECO:0000313" key="4">
    <source>
        <dbReference type="EnsemblPlants" id="KQK17343"/>
    </source>
</evidence>
<protein>
    <submittedName>
        <fullName evidence="3 4">Uncharacterized protein</fullName>
    </submittedName>
</protein>
<evidence type="ECO:0000313" key="5">
    <source>
        <dbReference type="Proteomes" id="UP000008810"/>
    </source>
</evidence>
<feature type="region of interest" description="Disordered" evidence="1">
    <location>
        <begin position="32"/>
        <end position="57"/>
    </location>
</feature>
<dbReference type="AlphaFoldDB" id="A0A0Q3H390"/>
<dbReference type="PANTHER" id="PTHR36705">
    <property type="entry name" value="CLAVATA3/ESR (CLE)-RELATED PROTEIN 20"/>
    <property type="match status" value="1"/>
</dbReference>
<accession>A0A0Q3H390</accession>
<feature type="signal peptide" evidence="2">
    <location>
        <begin position="1"/>
        <end position="26"/>
    </location>
</feature>
<feature type="region of interest" description="Disordered" evidence="1">
    <location>
        <begin position="75"/>
        <end position="104"/>
    </location>
</feature>
<sequence>MRRRRLARAAALCLAIAAVVLQLAIAVDSAGTAGRPWSRRADHRALPTTTMPLPRARGRGAAAFDAAANARCKSSRAAHKSSAGVPSAAACAGGDDDDKRVVPTGPNPLHNRNKNCPAHLLPGLHPWGCLF</sequence>
<keyword evidence="2" id="KW-0732">Signal</keyword>
<name>A0A0Q3H390_BRADI</name>
<reference evidence="3" key="2">
    <citation type="submission" date="2017-06" db="EMBL/GenBank/DDBJ databases">
        <title>WGS assembly of Brachypodium distachyon.</title>
        <authorList>
            <consortium name="The International Brachypodium Initiative"/>
            <person name="Lucas S."/>
            <person name="Harmon-Smith M."/>
            <person name="Lail K."/>
            <person name="Tice H."/>
            <person name="Grimwood J."/>
            <person name="Bruce D."/>
            <person name="Barry K."/>
            <person name="Shu S."/>
            <person name="Lindquist E."/>
            <person name="Wang M."/>
            <person name="Pitluck S."/>
            <person name="Vogel J.P."/>
            <person name="Garvin D.F."/>
            <person name="Mockler T.C."/>
            <person name="Schmutz J."/>
            <person name="Rokhsar D."/>
            <person name="Bevan M.W."/>
        </authorList>
    </citation>
    <scope>NUCLEOTIDE SEQUENCE</scope>
    <source>
        <strain evidence="3">Bd21</strain>
    </source>
</reference>
<proteinExistence type="predicted"/>
<reference evidence="3 4" key="1">
    <citation type="journal article" date="2010" name="Nature">
        <title>Genome sequencing and analysis of the model grass Brachypodium distachyon.</title>
        <authorList>
            <consortium name="International Brachypodium Initiative"/>
        </authorList>
    </citation>
    <scope>NUCLEOTIDE SEQUENCE [LARGE SCALE GENOMIC DNA]</scope>
    <source>
        <strain evidence="3 4">Bd21</strain>
    </source>
</reference>
<evidence type="ECO:0000256" key="2">
    <source>
        <dbReference type="SAM" id="SignalP"/>
    </source>
</evidence>
<dbReference type="PANTHER" id="PTHR36705:SF14">
    <property type="entry name" value="CLE FAMILY OSCLE603 PROTEIN"/>
    <property type="match status" value="1"/>
</dbReference>
<dbReference type="InParanoid" id="A0A0Q3H390"/>
<keyword evidence="5" id="KW-1185">Reference proteome</keyword>
<dbReference type="FunCoup" id="A0A0Q3H390">
    <property type="interactions" value="199"/>
</dbReference>
<organism evidence="3">
    <name type="scientific">Brachypodium distachyon</name>
    <name type="common">Purple false brome</name>
    <name type="synonym">Trachynia distachya</name>
    <dbReference type="NCBI Taxonomy" id="15368"/>
    <lineage>
        <taxon>Eukaryota</taxon>
        <taxon>Viridiplantae</taxon>
        <taxon>Streptophyta</taxon>
        <taxon>Embryophyta</taxon>
        <taxon>Tracheophyta</taxon>
        <taxon>Spermatophyta</taxon>
        <taxon>Magnoliopsida</taxon>
        <taxon>Liliopsida</taxon>
        <taxon>Poales</taxon>
        <taxon>Poaceae</taxon>
        <taxon>BOP clade</taxon>
        <taxon>Pooideae</taxon>
        <taxon>Stipodae</taxon>
        <taxon>Brachypodieae</taxon>
        <taxon>Brachypodium</taxon>
    </lineage>
</organism>
<feature type="chain" id="PRO_5035999602" evidence="2">
    <location>
        <begin position="27"/>
        <end position="131"/>
    </location>
</feature>
<evidence type="ECO:0000313" key="3">
    <source>
        <dbReference type="EMBL" id="KQK17343.1"/>
    </source>
</evidence>